<feature type="transmembrane region" description="Helical" evidence="13">
    <location>
        <begin position="1065"/>
        <end position="1083"/>
    </location>
</feature>
<dbReference type="InterPro" id="IPR037675">
    <property type="entry name" value="PIG-O_N"/>
</dbReference>
<keyword evidence="6 13" id="KW-0812">Transmembrane</keyword>
<reference evidence="15" key="1">
    <citation type="thesis" date="2020" institute="ProQuest LLC" country="789 East Eisenhower Parkway, Ann Arbor, MI, USA">
        <title>Comparative Genomics and Chromosome Evolution.</title>
        <authorList>
            <person name="Mudd A.B."/>
        </authorList>
    </citation>
    <scope>NUCLEOTIDE SEQUENCE</scope>
    <source>
        <strain evidence="15">HN-11 Male</strain>
        <tissue evidence="15">Kidney and liver</tissue>
    </source>
</reference>
<gene>
    <name evidence="15" type="ORF">GDO78_007859</name>
</gene>
<name>A0A8J6FI06_ELECQ</name>
<feature type="transmembrane region" description="Helical" evidence="13">
    <location>
        <begin position="868"/>
        <end position="887"/>
    </location>
</feature>
<evidence type="ECO:0000256" key="8">
    <source>
        <dbReference type="ARBA" id="ARBA00022989"/>
    </source>
</evidence>
<dbReference type="GO" id="GO:0006506">
    <property type="term" value="P:GPI anchor biosynthetic process"/>
    <property type="evidence" value="ECO:0007669"/>
    <property type="project" value="UniProtKB-UniPathway"/>
</dbReference>
<evidence type="ECO:0000256" key="2">
    <source>
        <dbReference type="ARBA" id="ARBA00004687"/>
    </source>
</evidence>
<dbReference type="InterPro" id="IPR017850">
    <property type="entry name" value="Alkaline_phosphatase_core_sf"/>
</dbReference>
<dbReference type="InterPro" id="IPR002591">
    <property type="entry name" value="Phosphodiest/P_Trfase"/>
</dbReference>
<dbReference type="GO" id="GO:0051377">
    <property type="term" value="F:mannose-ethanolamine phosphotransferase activity"/>
    <property type="evidence" value="ECO:0007669"/>
    <property type="project" value="InterPro"/>
</dbReference>
<feature type="transmembrane region" description="Helical" evidence="13">
    <location>
        <begin position="711"/>
        <end position="732"/>
    </location>
</feature>
<feature type="domain" description="GPI ethanolamine phosphate transferase 2 C-terminal" evidence="14">
    <location>
        <begin position="912"/>
        <end position="1062"/>
    </location>
</feature>
<dbReference type="OrthoDB" id="272139at2759"/>
<evidence type="ECO:0000256" key="6">
    <source>
        <dbReference type="ARBA" id="ARBA00022692"/>
    </source>
</evidence>
<evidence type="ECO:0000256" key="4">
    <source>
        <dbReference type="ARBA" id="ARBA00022502"/>
    </source>
</evidence>
<feature type="transmembrane region" description="Helical" evidence="13">
    <location>
        <begin position="518"/>
        <end position="537"/>
    </location>
</feature>
<keyword evidence="9 13" id="KW-0472">Membrane</keyword>
<feature type="transmembrane region" description="Helical" evidence="13">
    <location>
        <begin position="457"/>
        <end position="477"/>
    </location>
</feature>
<keyword evidence="8 13" id="KW-1133">Transmembrane helix</keyword>
<dbReference type="SUPFAM" id="SSF53649">
    <property type="entry name" value="Alkaline phosphatase-like"/>
    <property type="match status" value="1"/>
</dbReference>
<evidence type="ECO:0000256" key="7">
    <source>
        <dbReference type="ARBA" id="ARBA00022824"/>
    </source>
</evidence>
<evidence type="ECO:0000256" key="11">
    <source>
        <dbReference type="ARBA" id="ARBA00079084"/>
    </source>
</evidence>
<evidence type="ECO:0000256" key="3">
    <source>
        <dbReference type="ARBA" id="ARBA00008695"/>
    </source>
</evidence>
<comment type="caution">
    <text evidence="15">The sequence shown here is derived from an EMBL/GenBank/DDBJ whole genome shotgun (WGS) entry which is preliminary data.</text>
</comment>
<sequence length="1100" mass="123135">MRRAPLLLYLTWLSVSFYSGIWLFTSGFLLMRIELNNQSRCSEPPSPAPHRQAAPCWFPQRFHKAVIVIIDALKYDFAKYNPANNNPKPYENKLGIIHQLTTSQPQHARLYPFRADPPTTTMQRIKGFTTGSLPTFVDVGSNFASYAIQEDNLIHQMIQNGKRVVFMGDDTWDGLFPKKFYKSFFFPSFNVKDLHTVDDGILQHLYPTVDGGDWDVVIAHFLGVDHCGHKHGPDHAETAKKLTQMNQVISTLIDHLDDQTLLVVAGDHGMTDTGDHGGDSEKEVTAALFLYSKAPLFADQLQTDPPAVPQVNLVPSLSLLLGIPIPYSNLGAIIDDLFGFPRDKLTAQLSKTSAYHLNAQQDYFSTGNVLLIYPYKVARYLDSYSRAAGDLPADKLRVLADRFSSLTAEYEQLMAHQEQQSEEELEAHLQMIIQGLRSYLDQAREVCMESWARFHPLHMIMGCIILLTSCFLCYIIAEAGSASTLPYKYLLGYPLLFSISATAMLGLAIWMSVVELDLVTVCAAATIVYQMSFYFNFRTRKGSEMSWRKRPIYLILSGPWVVLLVRCCSLFSDSYVVAEANVAPFLLTSLLTVTVVKLHWDSKLMLPTFNPLGNESLKPSLTPTYRKDGSRLLGLLAALGLCVRLSGLFHNCREETPDCQPSSFLSPLSSVRDPDIKNFSYLCCIVCLGFIVFFIRKWLQHYGNLNSSSPLVLYVRWGFPLIVLGIACYWALSSGTEDSLAKLRELTHLALVVSPRAIYALAALGLLLILWNPITIFMKSRASDEDNTVTTYHGAPGSAAELQHVIPQIYRKMQRTLKSRLQHGGVGEDGKKGTAVEAYGLGSVYSAAMVITISILTLVLIMLHSERLTPAFLLLLLEAFIILHIHGHVANLYSDGVELFSVPWYAVLAWSLAASQHFYSTGHQPVFPAIHWNSAFVGFQDGHTNNIIPALMVAANTFSASILFSAGSCLLLLWPFLCEAPTARRKKGKKESREGDTEDHDMPMMEMRLREDPDRFSVALLQLGTKYLFIQGVQLLSCVCAAMILRRHLMVWKVFAPKFLFEGLGFVVSSLFLLLGIALVLRVDCAVSNWFKRLIVQQNR</sequence>
<dbReference type="Pfam" id="PF01663">
    <property type="entry name" value="Phosphodiest"/>
    <property type="match status" value="1"/>
</dbReference>
<keyword evidence="5" id="KW-0808">Transferase</keyword>
<dbReference type="Gene3D" id="3.40.720.10">
    <property type="entry name" value="Alkaline Phosphatase, subunit A"/>
    <property type="match status" value="1"/>
</dbReference>
<comment type="subcellular location">
    <subcellularLocation>
        <location evidence="1">Endoplasmic reticulum membrane</location>
        <topology evidence="1">Multi-pass membrane protein</topology>
    </subcellularLocation>
</comment>
<feature type="transmembrane region" description="Helical" evidence="13">
    <location>
        <begin position="679"/>
        <end position="699"/>
    </location>
</feature>
<feature type="transmembrane region" description="Helical" evidence="13">
    <location>
        <begin position="838"/>
        <end position="862"/>
    </location>
</feature>
<feature type="transmembrane region" description="Helical" evidence="13">
    <location>
        <begin position="752"/>
        <end position="771"/>
    </location>
</feature>
<dbReference type="GO" id="GO:0005789">
    <property type="term" value="C:endoplasmic reticulum membrane"/>
    <property type="evidence" value="ECO:0007669"/>
    <property type="project" value="UniProtKB-SubCell"/>
</dbReference>
<proteinExistence type="inferred from homology"/>
<protein>
    <recommendedName>
        <fullName evidence="12">GPI ethanolamine phosphate transferase 3, catalytic subunit</fullName>
    </recommendedName>
    <alternativeName>
        <fullName evidence="11">Phosphatidylinositol-glycan biosynthesis class O protein</fullName>
    </alternativeName>
</protein>
<feature type="transmembrane region" description="Helical" evidence="13">
    <location>
        <begin position="1027"/>
        <end position="1045"/>
    </location>
</feature>
<comment type="similarity">
    <text evidence="3">Belongs to the PIGG/PIGN/PIGO family. PIGO subfamily.</text>
</comment>
<dbReference type="FunFam" id="3.40.720.10:FF:000041">
    <property type="entry name" value="GPI ethanolamine phosphate transferase 3"/>
    <property type="match status" value="1"/>
</dbReference>
<feature type="transmembrane region" description="Helical" evidence="13">
    <location>
        <begin position="489"/>
        <end position="512"/>
    </location>
</feature>
<dbReference type="Pfam" id="PF19316">
    <property type="entry name" value="PIGO_PIGG"/>
    <property type="match status" value="1"/>
</dbReference>
<accession>A0A8J6FI06</accession>
<dbReference type="PANTHER" id="PTHR23071:SF1">
    <property type="entry name" value="GPI ETHANOLAMINE PHOSPHATE TRANSFERASE 3"/>
    <property type="match status" value="1"/>
</dbReference>
<dbReference type="PANTHER" id="PTHR23071">
    <property type="entry name" value="PHOSPHATIDYLINOSITOL GLYCAN"/>
    <property type="match status" value="1"/>
</dbReference>
<feature type="transmembrane region" description="Helical" evidence="13">
    <location>
        <begin position="958"/>
        <end position="977"/>
    </location>
</feature>
<evidence type="ECO:0000313" key="16">
    <source>
        <dbReference type="Proteomes" id="UP000770717"/>
    </source>
</evidence>
<dbReference type="UniPathway" id="UPA00196"/>
<feature type="transmembrane region" description="Helical" evidence="13">
    <location>
        <begin position="582"/>
        <end position="600"/>
    </location>
</feature>
<evidence type="ECO:0000256" key="13">
    <source>
        <dbReference type="SAM" id="Phobius"/>
    </source>
</evidence>
<dbReference type="InterPro" id="IPR045687">
    <property type="entry name" value="PIGG/GPI7_C"/>
</dbReference>
<evidence type="ECO:0000256" key="1">
    <source>
        <dbReference type="ARBA" id="ARBA00004477"/>
    </source>
</evidence>
<feature type="transmembrane region" description="Helical" evidence="13">
    <location>
        <begin position="7"/>
        <end position="31"/>
    </location>
</feature>
<comment type="pathway">
    <text evidence="2">Glycolipid biosynthesis; glycosylphosphatidylinositol-anchor biosynthesis.</text>
</comment>
<dbReference type="CDD" id="cd16023">
    <property type="entry name" value="GPI_EPT_3"/>
    <property type="match status" value="1"/>
</dbReference>
<evidence type="ECO:0000256" key="10">
    <source>
        <dbReference type="ARBA" id="ARBA00023180"/>
    </source>
</evidence>
<feature type="transmembrane region" description="Helical" evidence="13">
    <location>
        <begin position="899"/>
        <end position="919"/>
    </location>
</feature>
<keyword evidence="4" id="KW-0337">GPI-anchor biosynthesis</keyword>
<organism evidence="15 16">
    <name type="scientific">Eleutherodactylus coqui</name>
    <name type="common">Puerto Rican coqui</name>
    <dbReference type="NCBI Taxonomy" id="57060"/>
    <lineage>
        <taxon>Eukaryota</taxon>
        <taxon>Metazoa</taxon>
        <taxon>Chordata</taxon>
        <taxon>Craniata</taxon>
        <taxon>Vertebrata</taxon>
        <taxon>Euteleostomi</taxon>
        <taxon>Amphibia</taxon>
        <taxon>Batrachia</taxon>
        <taxon>Anura</taxon>
        <taxon>Neobatrachia</taxon>
        <taxon>Hyloidea</taxon>
        <taxon>Eleutherodactylidae</taxon>
        <taxon>Eleutherodactylinae</taxon>
        <taxon>Eleutherodactylus</taxon>
        <taxon>Eleutherodactylus</taxon>
    </lineage>
</organism>
<evidence type="ECO:0000256" key="9">
    <source>
        <dbReference type="ARBA" id="ARBA00023136"/>
    </source>
</evidence>
<dbReference type="InterPro" id="IPR039524">
    <property type="entry name" value="PIGO/GPI13"/>
</dbReference>
<evidence type="ECO:0000256" key="5">
    <source>
        <dbReference type="ARBA" id="ARBA00022679"/>
    </source>
</evidence>
<dbReference type="EMBL" id="WNTK01000003">
    <property type="protein sequence ID" value="KAG9488278.1"/>
    <property type="molecule type" value="Genomic_DNA"/>
</dbReference>
<dbReference type="Proteomes" id="UP000770717">
    <property type="component" value="Unassembled WGS sequence"/>
</dbReference>
<evidence type="ECO:0000256" key="12">
    <source>
        <dbReference type="ARBA" id="ARBA00093602"/>
    </source>
</evidence>
<keyword evidence="7" id="KW-0256">Endoplasmic reticulum</keyword>
<keyword evidence="10" id="KW-0325">Glycoprotein</keyword>
<evidence type="ECO:0000259" key="14">
    <source>
        <dbReference type="Pfam" id="PF19316"/>
    </source>
</evidence>
<evidence type="ECO:0000313" key="15">
    <source>
        <dbReference type="EMBL" id="KAG9488278.1"/>
    </source>
</evidence>
<dbReference type="AlphaFoldDB" id="A0A8J6FI06"/>
<keyword evidence="16" id="KW-1185">Reference proteome</keyword>